<gene>
    <name evidence="2" type="ORF">C7389_1109</name>
</gene>
<dbReference type="EMBL" id="SNVV01000010">
    <property type="protein sequence ID" value="TDN49917.1"/>
    <property type="molecule type" value="Genomic_DNA"/>
</dbReference>
<dbReference type="AlphaFoldDB" id="A0A4R6DXA8"/>
<dbReference type="Proteomes" id="UP000295129">
    <property type="component" value="Unassembled WGS sequence"/>
</dbReference>
<reference evidence="2 3" key="1">
    <citation type="submission" date="2019-03" db="EMBL/GenBank/DDBJ databases">
        <title>Genomic Encyclopedia of Type Strains, Phase IV (KMG-IV): sequencing the most valuable type-strain genomes for metagenomic binning, comparative biology and taxonomic classification.</title>
        <authorList>
            <person name="Goeker M."/>
        </authorList>
    </citation>
    <scope>NUCLEOTIDE SEQUENCE [LARGE SCALE GENOMIC DNA]</scope>
    <source>
        <strain evidence="2 3">DSM 12121</strain>
    </source>
</reference>
<dbReference type="InterPro" id="IPR009875">
    <property type="entry name" value="PilZ_domain"/>
</dbReference>
<dbReference type="Pfam" id="PF07238">
    <property type="entry name" value="PilZ"/>
    <property type="match status" value="1"/>
</dbReference>
<dbReference type="RefSeq" id="WP_133591890.1">
    <property type="nucleotide sequence ID" value="NZ_SNVV01000010.1"/>
</dbReference>
<evidence type="ECO:0000259" key="1">
    <source>
        <dbReference type="Pfam" id="PF07238"/>
    </source>
</evidence>
<proteinExistence type="predicted"/>
<evidence type="ECO:0000313" key="2">
    <source>
        <dbReference type="EMBL" id="TDN49917.1"/>
    </source>
</evidence>
<name>A0A4R6DXA8_9RHOO</name>
<organism evidence="2 3">
    <name type="scientific">Azoarcus indigens</name>
    <dbReference type="NCBI Taxonomy" id="29545"/>
    <lineage>
        <taxon>Bacteria</taxon>
        <taxon>Pseudomonadati</taxon>
        <taxon>Pseudomonadota</taxon>
        <taxon>Betaproteobacteria</taxon>
        <taxon>Rhodocyclales</taxon>
        <taxon>Zoogloeaceae</taxon>
        <taxon>Azoarcus</taxon>
    </lineage>
</organism>
<dbReference type="Gene3D" id="2.40.10.220">
    <property type="entry name" value="predicted glycosyltransferase like domains"/>
    <property type="match status" value="1"/>
</dbReference>
<dbReference type="SUPFAM" id="SSF141371">
    <property type="entry name" value="PilZ domain-like"/>
    <property type="match status" value="1"/>
</dbReference>
<dbReference type="GO" id="GO:0035438">
    <property type="term" value="F:cyclic-di-GMP binding"/>
    <property type="evidence" value="ECO:0007669"/>
    <property type="project" value="InterPro"/>
</dbReference>
<protein>
    <submittedName>
        <fullName evidence="2">PilZ domain-containing protein</fullName>
    </submittedName>
</protein>
<sequence>MDRRLYRRRAISLNFRVHAADSDALLGRIGDISPGGFLLYGEKPLPAGPVHKLRVDYPDANGKTRSVVFEALAQWSGPDAQPDLQITGLRLVNLDKPATAKALETLLERFTVGENPEVEE</sequence>
<evidence type="ECO:0000313" key="3">
    <source>
        <dbReference type="Proteomes" id="UP000295129"/>
    </source>
</evidence>
<dbReference type="OrthoDB" id="3078669at2"/>
<keyword evidence="3" id="KW-1185">Reference proteome</keyword>
<comment type="caution">
    <text evidence="2">The sequence shown here is derived from an EMBL/GenBank/DDBJ whole genome shotgun (WGS) entry which is preliminary data.</text>
</comment>
<accession>A0A4R6DXA8</accession>
<feature type="domain" description="PilZ" evidence="1">
    <location>
        <begin position="2"/>
        <end position="107"/>
    </location>
</feature>